<dbReference type="NCBIfam" id="NF040862">
    <property type="entry name" value="pufB_517_ASD"/>
    <property type="match status" value="1"/>
</dbReference>
<sequence length="48" mass="5407">MAENRSISGLSDAEAQEFHTFYVQGLVGFAAIAVVAHILVWAWRPWFN</sequence>
<comment type="subcellular location">
    <subcellularLocation>
        <location evidence="2">Cell inner membrane</location>
        <topology evidence="2">Single-pass type II membrane protein</topology>
    </subcellularLocation>
</comment>
<evidence type="ECO:0000313" key="18">
    <source>
        <dbReference type="EMBL" id="SMC42089.1"/>
    </source>
</evidence>
<evidence type="ECO:0000256" key="16">
    <source>
        <dbReference type="SAM" id="Phobius"/>
    </source>
</evidence>
<evidence type="ECO:0000256" key="4">
    <source>
        <dbReference type="ARBA" id="ARBA00022475"/>
    </source>
</evidence>
<evidence type="ECO:0000256" key="8">
    <source>
        <dbReference type="ARBA" id="ARBA00022723"/>
    </source>
</evidence>
<name>A0A1W1Z0Y7_9BURK</name>
<dbReference type="InterPro" id="IPR023623">
    <property type="entry name" value="Antenna_beta_CS"/>
</dbReference>
<dbReference type="PIRSF" id="PIRSF002900">
    <property type="entry name" value="Antenna_beta"/>
    <property type="match status" value="1"/>
</dbReference>
<keyword evidence="10" id="KW-0076">Bacteriochlorophyll</keyword>
<dbReference type="OrthoDB" id="5739887at2"/>
<protein>
    <submittedName>
        <fullName evidence="18">Light-harvesting complex 1 beta chain</fullName>
    </submittedName>
</protein>
<dbReference type="RefSeq" id="WP_084283041.1">
    <property type="nucleotide sequence ID" value="NZ_FWXJ01000004.1"/>
</dbReference>
<gene>
    <name evidence="18" type="ORF">SAMN06296008_10469</name>
</gene>
<organism evidence="18 19">
    <name type="scientific">Polynucleobacter kasalickyi</name>
    <dbReference type="NCBI Taxonomy" id="1938817"/>
    <lineage>
        <taxon>Bacteria</taxon>
        <taxon>Pseudomonadati</taxon>
        <taxon>Pseudomonadota</taxon>
        <taxon>Betaproteobacteria</taxon>
        <taxon>Burkholderiales</taxon>
        <taxon>Burkholderiaceae</taxon>
        <taxon>Polynucleobacter</taxon>
    </lineage>
</organism>
<feature type="transmembrane region" description="Helical" evidence="16">
    <location>
        <begin position="21"/>
        <end position="43"/>
    </location>
</feature>
<reference evidence="18 19" key="1">
    <citation type="submission" date="2017-04" db="EMBL/GenBank/DDBJ databases">
        <authorList>
            <person name="Afonso C.L."/>
            <person name="Miller P.J."/>
            <person name="Scott M.A."/>
            <person name="Spackman E."/>
            <person name="Goraichik I."/>
            <person name="Dimitrov K.M."/>
            <person name="Suarez D.L."/>
            <person name="Swayne D.E."/>
        </authorList>
    </citation>
    <scope>NUCLEOTIDE SEQUENCE [LARGE SCALE GENOMIC DNA]</scope>
    <source>
        <strain evidence="18 19">VK13</strain>
    </source>
</reference>
<dbReference type="Proteomes" id="UP000192708">
    <property type="component" value="Unassembled WGS sequence"/>
</dbReference>
<accession>A0A1W1Z0Y7</accession>
<dbReference type="GO" id="GO:0005886">
    <property type="term" value="C:plasma membrane"/>
    <property type="evidence" value="ECO:0007669"/>
    <property type="project" value="UniProtKB-SubCell"/>
</dbReference>
<dbReference type="PRINTS" id="PR00674">
    <property type="entry name" value="LIGHTHARVSTB"/>
</dbReference>
<feature type="domain" description="Antenna complex alpha/beta subunit" evidence="17">
    <location>
        <begin position="12"/>
        <end position="47"/>
    </location>
</feature>
<evidence type="ECO:0000256" key="13">
    <source>
        <dbReference type="ARBA" id="ARBA00023136"/>
    </source>
</evidence>
<evidence type="ECO:0000256" key="15">
    <source>
        <dbReference type="PIRSR" id="PIRSR002900-1"/>
    </source>
</evidence>
<evidence type="ECO:0000256" key="3">
    <source>
        <dbReference type="ARBA" id="ARBA00011052"/>
    </source>
</evidence>
<evidence type="ECO:0000313" key="19">
    <source>
        <dbReference type="Proteomes" id="UP000192708"/>
    </source>
</evidence>
<evidence type="ECO:0000256" key="11">
    <source>
        <dbReference type="ARBA" id="ARBA00022989"/>
    </source>
</evidence>
<proteinExistence type="inferred from homology"/>
<evidence type="ECO:0000256" key="1">
    <source>
        <dbReference type="ARBA" id="ARBA00002455"/>
    </source>
</evidence>
<evidence type="ECO:0000256" key="9">
    <source>
        <dbReference type="ARBA" id="ARBA00022842"/>
    </source>
</evidence>
<keyword evidence="11 16" id="KW-1133">Transmembrane helix</keyword>
<keyword evidence="12" id="KW-0157">Chromophore</keyword>
<evidence type="ECO:0000256" key="5">
    <source>
        <dbReference type="ARBA" id="ARBA00022494"/>
    </source>
</evidence>
<keyword evidence="6" id="KW-0042">Antenna complex</keyword>
<keyword evidence="13 16" id="KW-0472">Membrane</keyword>
<dbReference type="InterPro" id="IPR023624">
    <property type="entry name" value="Antenna_beta_dom_sf"/>
</dbReference>
<dbReference type="InterPro" id="IPR035889">
    <property type="entry name" value="Light-harvesting_complex"/>
</dbReference>
<dbReference type="GO" id="GO:0030077">
    <property type="term" value="C:plasma membrane light-harvesting complex"/>
    <property type="evidence" value="ECO:0007669"/>
    <property type="project" value="InterPro"/>
</dbReference>
<dbReference type="SUPFAM" id="SSF56918">
    <property type="entry name" value="Light-harvesting complex subunits"/>
    <property type="match status" value="1"/>
</dbReference>
<dbReference type="GO" id="GO:0019684">
    <property type="term" value="P:photosynthesis, light reaction"/>
    <property type="evidence" value="ECO:0007669"/>
    <property type="project" value="InterPro"/>
</dbReference>
<keyword evidence="19" id="KW-1185">Reference proteome</keyword>
<evidence type="ECO:0000256" key="6">
    <source>
        <dbReference type="ARBA" id="ARBA00022549"/>
    </source>
</evidence>
<keyword evidence="8 15" id="KW-0479">Metal-binding</keyword>
<keyword evidence="14" id="KW-0437">Light-harvesting polypeptide</keyword>
<dbReference type="Pfam" id="PF00556">
    <property type="entry name" value="LHC"/>
    <property type="match status" value="1"/>
</dbReference>
<keyword evidence="9 15" id="KW-0460">Magnesium</keyword>
<dbReference type="EMBL" id="FWXJ01000004">
    <property type="protein sequence ID" value="SMC42089.1"/>
    <property type="molecule type" value="Genomic_DNA"/>
</dbReference>
<comment type="function">
    <text evidence="1">Antenna complexes are light-harvesting systems, which transfer the excitation energy to the reaction centers.</text>
</comment>
<evidence type="ECO:0000256" key="7">
    <source>
        <dbReference type="ARBA" id="ARBA00022692"/>
    </source>
</evidence>
<dbReference type="AlphaFoldDB" id="A0A1W1Z0Y7"/>
<dbReference type="GO" id="GO:0046872">
    <property type="term" value="F:metal ion binding"/>
    <property type="evidence" value="ECO:0007669"/>
    <property type="project" value="UniProtKB-KW"/>
</dbReference>
<dbReference type="STRING" id="1938817.SAMN06296008_10469"/>
<keyword evidence="5" id="KW-0148">Chlorophyll</keyword>
<evidence type="ECO:0000256" key="10">
    <source>
        <dbReference type="ARBA" id="ARBA00022956"/>
    </source>
</evidence>
<evidence type="ECO:0000259" key="17">
    <source>
        <dbReference type="Pfam" id="PF00556"/>
    </source>
</evidence>
<keyword evidence="4" id="KW-1003">Cell membrane</keyword>
<dbReference type="Gene3D" id="1.20.5.250">
    <property type="match status" value="1"/>
</dbReference>
<evidence type="ECO:0000256" key="2">
    <source>
        <dbReference type="ARBA" id="ARBA00004249"/>
    </source>
</evidence>
<dbReference type="PROSITE" id="PS00969">
    <property type="entry name" value="ANTENNA_COMP_BETA"/>
    <property type="match status" value="1"/>
</dbReference>
<evidence type="ECO:0000256" key="14">
    <source>
        <dbReference type="ARBA" id="ARBA00023243"/>
    </source>
</evidence>
<comment type="similarity">
    <text evidence="3">Belongs to the antenna complex beta subunit family.</text>
</comment>
<dbReference type="GO" id="GO:0042314">
    <property type="term" value="F:bacteriochlorophyll binding"/>
    <property type="evidence" value="ECO:0007669"/>
    <property type="project" value="UniProtKB-KW"/>
</dbReference>
<evidence type="ECO:0000256" key="12">
    <source>
        <dbReference type="ARBA" id="ARBA00022991"/>
    </source>
</evidence>
<dbReference type="InterPro" id="IPR000066">
    <property type="entry name" value="Antenna_a/b"/>
</dbReference>
<keyword evidence="7 16" id="KW-0812">Transmembrane</keyword>
<dbReference type="InterPro" id="IPR002362">
    <property type="entry name" value="LHB-1/5"/>
</dbReference>
<feature type="binding site" description="axial binding residue" evidence="15">
    <location>
        <position position="19"/>
    </location>
    <ligand>
        <name>a bacteriochlorophyll</name>
        <dbReference type="ChEBI" id="CHEBI:38201"/>
    </ligand>
    <ligandPart>
        <name>Mg</name>
        <dbReference type="ChEBI" id="CHEBI:25107"/>
    </ligandPart>
</feature>
<feature type="binding site" description="axial binding residue" evidence="15">
    <location>
        <position position="37"/>
    </location>
    <ligand>
        <name>a bacteriochlorophyll</name>
        <dbReference type="ChEBI" id="CHEBI:38201"/>
    </ligand>
    <ligandPart>
        <name>Mg</name>
        <dbReference type="ChEBI" id="CHEBI:25107"/>
    </ligandPart>
</feature>